<evidence type="ECO:0000259" key="4">
    <source>
        <dbReference type="PROSITE" id="PS50834"/>
    </source>
</evidence>
<dbReference type="PANTHER" id="PTHR12200:SF24">
    <property type="entry name" value="INTERFERON ACTIVATED GENE 207-RELATED"/>
    <property type="match status" value="1"/>
</dbReference>
<name>A0A1A6HVZ2_NEOLE</name>
<evidence type="ECO:0000256" key="2">
    <source>
        <dbReference type="ARBA" id="ARBA00008647"/>
    </source>
</evidence>
<comment type="caution">
    <text evidence="5">The sequence shown here is derived from an EMBL/GenBank/DDBJ whole genome shotgun (WGS) entry which is preliminary data.</text>
</comment>
<evidence type="ECO:0000256" key="3">
    <source>
        <dbReference type="ARBA" id="ARBA00023242"/>
    </source>
</evidence>
<dbReference type="SUPFAM" id="SSF159141">
    <property type="entry name" value="HIN-2000 domain-like"/>
    <property type="match status" value="2"/>
</dbReference>
<dbReference type="GO" id="GO:0035458">
    <property type="term" value="P:cellular response to interferon-beta"/>
    <property type="evidence" value="ECO:0007669"/>
    <property type="project" value="InterPro"/>
</dbReference>
<feature type="domain" description="HIN-200" evidence="4">
    <location>
        <begin position="1"/>
        <end position="133"/>
    </location>
</feature>
<comment type="similarity">
    <text evidence="2">Belongs to the HIN-200 family.</text>
</comment>
<dbReference type="GO" id="GO:0002218">
    <property type="term" value="P:activation of innate immune response"/>
    <property type="evidence" value="ECO:0007669"/>
    <property type="project" value="InterPro"/>
</dbReference>
<dbReference type="Gene3D" id="2.40.50.140">
    <property type="entry name" value="Nucleic acid-binding proteins"/>
    <property type="match status" value="2"/>
</dbReference>
<comment type="subcellular location">
    <subcellularLocation>
        <location evidence="1">Nucleus</location>
    </subcellularLocation>
</comment>
<evidence type="ECO:0000256" key="1">
    <source>
        <dbReference type="ARBA" id="ARBA00004123"/>
    </source>
</evidence>
<evidence type="ECO:0000313" key="5">
    <source>
        <dbReference type="EMBL" id="OBS82180.1"/>
    </source>
</evidence>
<dbReference type="InterPro" id="IPR012340">
    <property type="entry name" value="NA-bd_OB-fold"/>
</dbReference>
<dbReference type="InterPro" id="IPR004021">
    <property type="entry name" value="HIN200/IF120x"/>
</dbReference>
<dbReference type="AlphaFoldDB" id="A0A1A6HVZ2"/>
<organism evidence="5 6">
    <name type="scientific">Neotoma lepida</name>
    <name type="common">Desert woodrat</name>
    <dbReference type="NCBI Taxonomy" id="56216"/>
    <lineage>
        <taxon>Eukaryota</taxon>
        <taxon>Metazoa</taxon>
        <taxon>Chordata</taxon>
        <taxon>Craniata</taxon>
        <taxon>Vertebrata</taxon>
        <taxon>Euteleostomi</taxon>
        <taxon>Mammalia</taxon>
        <taxon>Eutheria</taxon>
        <taxon>Euarchontoglires</taxon>
        <taxon>Glires</taxon>
        <taxon>Rodentia</taxon>
        <taxon>Myomorpha</taxon>
        <taxon>Muroidea</taxon>
        <taxon>Cricetidae</taxon>
        <taxon>Neotominae</taxon>
        <taxon>Neotoma</taxon>
    </lineage>
</organism>
<keyword evidence="6" id="KW-1185">Reference proteome</keyword>
<proteinExistence type="inferred from homology"/>
<sequence>MFCKRNPIAFSDYFSSKGSLVIHKASSVSVATDSSTMSISETLQKDFKSSPKIHDLHSQTREMYVYGDFKKSNRNNCIRYVIKDSTGEMEVVVSGHLSKVNCMIGDTVRLVCFELTSNVGDWFLRAVRYSNME</sequence>
<dbReference type="PANTHER" id="PTHR12200">
    <property type="entry name" value="INTERFERON-INDUCIBLE PROTEIN AIM2 FAMILY MEMBER"/>
    <property type="match status" value="1"/>
</dbReference>
<dbReference type="FunFam" id="2.40.50.140:FF:000500">
    <property type="entry name" value="Interferon-activable protein 202"/>
    <property type="match status" value="1"/>
</dbReference>
<dbReference type="InterPro" id="IPR040205">
    <property type="entry name" value="HIN-200"/>
</dbReference>
<dbReference type="Proteomes" id="UP000092124">
    <property type="component" value="Unassembled WGS sequence"/>
</dbReference>
<dbReference type="GO" id="GO:0005654">
    <property type="term" value="C:nucleoplasm"/>
    <property type="evidence" value="ECO:0007669"/>
    <property type="project" value="TreeGrafter"/>
</dbReference>
<reference evidence="5 6" key="1">
    <citation type="submission" date="2016-06" db="EMBL/GenBank/DDBJ databases">
        <title>The Draft Genome Sequence and Annotation of the Desert Woodrat Neotoma lepida.</title>
        <authorList>
            <person name="Campbell M."/>
            <person name="Oakeson K.F."/>
            <person name="Yandell M."/>
            <person name="Halpert J.R."/>
            <person name="Dearing D."/>
        </authorList>
    </citation>
    <scope>NUCLEOTIDE SEQUENCE [LARGE SCALE GENOMIC DNA]</scope>
    <source>
        <strain evidence="5">417</strain>
        <tissue evidence="5">Liver</tissue>
    </source>
</reference>
<dbReference type="EMBL" id="LZPO01008155">
    <property type="protein sequence ID" value="OBS82180.1"/>
    <property type="molecule type" value="Genomic_DNA"/>
</dbReference>
<dbReference type="STRING" id="56216.A0A1A6HVZ2"/>
<dbReference type="GO" id="GO:0005829">
    <property type="term" value="C:cytosol"/>
    <property type="evidence" value="ECO:0007669"/>
    <property type="project" value="TreeGrafter"/>
</dbReference>
<protein>
    <recommendedName>
        <fullName evidence="4">HIN-200 domain-containing protein</fullName>
    </recommendedName>
</protein>
<keyword evidence="3" id="KW-0539">Nucleus</keyword>
<dbReference type="Pfam" id="PF02760">
    <property type="entry name" value="HIN"/>
    <property type="match status" value="1"/>
</dbReference>
<dbReference type="PROSITE" id="PS50834">
    <property type="entry name" value="HIN_200"/>
    <property type="match status" value="1"/>
</dbReference>
<evidence type="ECO:0000313" key="6">
    <source>
        <dbReference type="Proteomes" id="UP000092124"/>
    </source>
</evidence>
<accession>A0A1A6HVZ2</accession>
<feature type="non-terminal residue" evidence="5">
    <location>
        <position position="133"/>
    </location>
</feature>
<gene>
    <name evidence="5" type="ORF">A6R68_23828</name>
</gene>
<dbReference type="GO" id="GO:0003690">
    <property type="term" value="F:double-stranded DNA binding"/>
    <property type="evidence" value="ECO:0007669"/>
    <property type="project" value="TreeGrafter"/>
</dbReference>